<reference evidence="5 6" key="1">
    <citation type="submission" date="2022-04" db="EMBL/GenBank/DDBJ databases">
        <title>Genome sequence of soybean root-associated Caulobacter segnis RL271.</title>
        <authorList>
            <person name="Longley R."/>
            <person name="Bonito G."/>
            <person name="Trigodet F."/>
            <person name="Crosson S."/>
            <person name="Fiebig A."/>
        </authorList>
    </citation>
    <scope>NUCLEOTIDE SEQUENCE [LARGE SCALE GENOMIC DNA]</scope>
    <source>
        <strain evidence="5 6">RL271</strain>
    </source>
</reference>
<dbReference type="PANTHER" id="PTHR46796:SF6">
    <property type="entry name" value="ARAC SUBFAMILY"/>
    <property type="match status" value="1"/>
</dbReference>
<feature type="domain" description="HTH araC/xylS-type" evidence="4">
    <location>
        <begin position="210"/>
        <end position="310"/>
    </location>
</feature>
<dbReference type="InterPro" id="IPR018060">
    <property type="entry name" value="HTH_AraC"/>
</dbReference>
<dbReference type="InterPro" id="IPR050204">
    <property type="entry name" value="AraC_XylS_family_regulators"/>
</dbReference>
<dbReference type="Pfam" id="PF12833">
    <property type="entry name" value="HTH_18"/>
    <property type="match status" value="1"/>
</dbReference>
<evidence type="ECO:0000256" key="1">
    <source>
        <dbReference type="ARBA" id="ARBA00023015"/>
    </source>
</evidence>
<dbReference type="SUPFAM" id="SSF46689">
    <property type="entry name" value="Homeodomain-like"/>
    <property type="match status" value="1"/>
</dbReference>
<gene>
    <name evidence="5" type="ORF">MZV50_16330</name>
</gene>
<keyword evidence="2" id="KW-0238">DNA-binding</keyword>
<evidence type="ECO:0000313" key="5">
    <source>
        <dbReference type="EMBL" id="USQ94168.1"/>
    </source>
</evidence>
<sequence length="335" mass="37170">MRRDVWPLDAKIQPDAFQLYRQGCAHLFDITLLSPEETFFNRLEGYNLGPLVLAHCQGVPQRFERKLSHIMVDAADTVMAVLELEGGDWRGDYDGRAAGGHMGQIRFIDMTRPFAMSTGAYSSLYVMTSRAQLDGCGDLDFHGLVVSEDSISGRLLGSHLRALLEVVDRMTVREAETAAKAVLALLAGAILAHAEPASGGPRPIEKMLLASGRQFIEQRLDDVELSPESVRGHLGVSRSLLYRVFEPLGGVSAFIQSRRLDQAFDAILQDRAEQHTLGEVAYRHGFRSDAHFSRAFRGRFGVTPGRLRRLGEAARQEGLSALERPDDVWAWLRGL</sequence>
<protein>
    <submittedName>
        <fullName evidence="5">Helix-turn-helix domain-containing protein</fullName>
    </submittedName>
</protein>
<evidence type="ECO:0000313" key="6">
    <source>
        <dbReference type="Proteomes" id="UP001057520"/>
    </source>
</evidence>
<keyword evidence="1" id="KW-0805">Transcription regulation</keyword>
<accession>A0ABY4ZNL1</accession>
<proteinExistence type="predicted"/>
<dbReference type="Gene3D" id="1.10.10.60">
    <property type="entry name" value="Homeodomain-like"/>
    <property type="match status" value="1"/>
</dbReference>
<evidence type="ECO:0000256" key="3">
    <source>
        <dbReference type="ARBA" id="ARBA00023163"/>
    </source>
</evidence>
<dbReference type="SMART" id="SM00342">
    <property type="entry name" value="HTH_ARAC"/>
    <property type="match status" value="1"/>
</dbReference>
<keyword evidence="6" id="KW-1185">Reference proteome</keyword>
<dbReference type="EMBL" id="CP096040">
    <property type="protein sequence ID" value="USQ94168.1"/>
    <property type="molecule type" value="Genomic_DNA"/>
</dbReference>
<evidence type="ECO:0000256" key="2">
    <source>
        <dbReference type="ARBA" id="ARBA00023125"/>
    </source>
</evidence>
<dbReference type="PROSITE" id="PS01124">
    <property type="entry name" value="HTH_ARAC_FAMILY_2"/>
    <property type="match status" value="1"/>
</dbReference>
<dbReference type="InterPro" id="IPR009057">
    <property type="entry name" value="Homeodomain-like_sf"/>
</dbReference>
<name>A0ABY4ZNL1_9CAUL</name>
<dbReference type="InterPro" id="IPR020449">
    <property type="entry name" value="Tscrpt_reg_AraC-type_HTH"/>
</dbReference>
<evidence type="ECO:0000259" key="4">
    <source>
        <dbReference type="PROSITE" id="PS01124"/>
    </source>
</evidence>
<dbReference type="PRINTS" id="PR00032">
    <property type="entry name" value="HTHARAC"/>
</dbReference>
<dbReference type="PANTHER" id="PTHR46796">
    <property type="entry name" value="HTH-TYPE TRANSCRIPTIONAL ACTIVATOR RHAS-RELATED"/>
    <property type="match status" value="1"/>
</dbReference>
<keyword evidence="3" id="KW-0804">Transcription</keyword>
<organism evidence="5 6">
    <name type="scientific">Caulobacter segnis</name>
    <dbReference type="NCBI Taxonomy" id="88688"/>
    <lineage>
        <taxon>Bacteria</taxon>
        <taxon>Pseudomonadati</taxon>
        <taxon>Pseudomonadota</taxon>
        <taxon>Alphaproteobacteria</taxon>
        <taxon>Caulobacterales</taxon>
        <taxon>Caulobacteraceae</taxon>
        <taxon>Caulobacter</taxon>
    </lineage>
</organism>
<dbReference type="Proteomes" id="UP001057520">
    <property type="component" value="Chromosome"/>
</dbReference>